<keyword evidence="1" id="KW-0472">Membrane</keyword>
<sequence>MTVPVHHPAGAWAATHRMLIAVIAVVTAAVVTVGIVLLVQLTGDEPVTGTTPPAAPAVEDSGGVPPSVETCTNLNGLQSVAAALLC</sequence>
<reference evidence="3" key="1">
    <citation type="journal article" date="2019" name="Int. J. Syst. Evol. Microbiol.">
        <title>The Global Catalogue of Microorganisms (GCM) 10K type strain sequencing project: providing services to taxonomists for standard genome sequencing and annotation.</title>
        <authorList>
            <consortium name="The Broad Institute Genomics Platform"/>
            <consortium name="The Broad Institute Genome Sequencing Center for Infectious Disease"/>
            <person name="Wu L."/>
            <person name="Ma J."/>
        </authorList>
    </citation>
    <scope>NUCLEOTIDE SEQUENCE [LARGE SCALE GENOMIC DNA]</scope>
    <source>
        <strain evidence="3">CCUG 62763</strain>
    </source>
</reference>
<dbReference type="Proteomes" id="UP001596025">
    <property type="component" value="Unassembled WGS sequence"/>
</dbReference>
<keyword evidence="3" id="KW-1185">Reference proteome</keyword>
<keyword evidence="1" id="KW-0812">Transmembrane</keyword>
<gene>
    <name evidence="2" type="ORF">ACFO3M_20430</name>
</gene>
<proteinExistence type="predicted"/>
<dbReference type="RefSeq" id="WP_387993299.1">
    <property type="nucleotide sequence ID" value="NZ_JBHSGR010000028.1"/>
</dbReference>
<accession>A0ABV9LR31</accession>
<evidence type="ECO:0000256" key="1">
    <source>
        <dbReference type="SAM" id="Phobius"/>
    </source>
</evidence>
<organism evidence="2 3">
    <name type="scientific">Geodermatophilus arenarius</name>
    <dbReference type="NCBI Taxonomy" id="1137990"/>
    <lineage>
        <taxon>Bacteria</taxon>
        <taxon>Bacillati</taxon>
        <taxon>Actinomycetota</taxon>
        <taxon>Actinomycetes</taxon>
        <taxon>Geodermatophilales</taxon>
        <taxon>Geodermatophilaceae</taxon>
        <taxon>Geodermatophilus</taxon>
    </lineage>
</organism>
<name>A0ABV9LR31_9ACTN</name>
<protein>
    <submittedName>
        <fullName evidence="2">Uncharacterized protein</fullName>
    </submittedName>
</protein>
<feature type="transmembrane region" description="Helical" evidence="1">
    <location>
        <begin position="18"/>
        <end position="39"/>
    </location>
</feature>
<dbReference type="EMBL" id="JBHSGR010000028">
    <property type="protein sequence ID" value="MFC4695782.1"/>
    <property type="molecule type" value="Genomic_DNA"/>
</dbReference>
<comment type="caution">
    <text evidence="2">The sequence shown here is derived from an EMBL/GenBank/DDBJ whole genome shotgun (WGS) entry which is preliminary data.</text>
</comment>
<keyword evidence="1" id="KW-1133">Transmembrane helix</keyword>
<evidence type="ECO:0000313" key="2">
    <source>
        <dbReference type="EMBL" id="MFC4695782.1"/>
    </source>
</evidence>
<evidence type="ECO:0000313" key="3">
    <source>
        <dbReference type="Proteomes" id="UP001596025"/>
    </source>
</evidence>